<organism evidence="1 2">
    <name type="scientific">Racocetra fulgida</name>
    <dbReference type="NCBI Taxonomy" id="60492"/>
    <lineage>
        <taxon>Eukaryota</taxon>
        <taxon>Fungi</taxon>
        <taxon>Fungi incertae sedis</taxon>
        <taxon>Mucoromycota</taxon>
        <taxon>Glomeromycotina</taxon>
        <taxon>Glomeromycetes</taxon>
        <taxon>Diversisporales</taxon>
        <taxon>Gigasporaceae</taxon>
        <taxon>Racocetra</taxon>
    </lineage>
</organism>
<proteinExistence type="predicted"/>
<gene>
    <name evidence="1" type="ORF">RFULGI_LOCUS11711</name>
</gene>
<dbReference type="OrthoDB" id="2423121at2759"/>
<dbReference type="Proteomes" id="UP000789396">
    <property type="component" value="Unassembled WGS sequence"/>
</dbReference>
<evidence type="ECO:0000313" key="2">
    <source>
        <dbReference type="Proteomes" id="UP000789396"/>
    </source>
</evidence>
<reference evidence="1" key="1">
    <citation type="submission" date="2021-06" db="EMBL/GenBank/DDBJ databases">
        <authorList>
            <person name="Kallberg Y."/>
            <person name="Tangrot J."/>
            <person name="Rosling A."/>
        </authorList>
    </citation>
    <scope>NUCLEOTIDE SEQUENCE</scope>
    <source>
        <strain evidence="1">IN212</strain>
    </source>
</reference>
<keyword evidence="2" id="KW-1185">Reference proteome</keyword>
<dbReference type="EMBL" id="CAJVPZ010026163">
    <property type="protein sequence ID" value="CAG8724853.1"/>
    <property type="molecule type" value="Genomic_DNA"/>
</dbReference>
<dbReference type="AlphaFoldDB" id="A0A9N9NDH1"/>
<sequence>MQHDPISLCIKSSNVNGYISTNHSFNLEYLMQLQGGELYTSALQNINNTRSKYGYAYGLIKRTIEVAINTNLYDELIGLPPDRAKSVIEIQESNTRKC</sequence>
<name>A0A9N9NDH1_9GLOM</name>
<protein>
    <submittedName>
        <fullName evidence="1">12245_t:CDS:1</fullName>
    </submittedName>
</protein>
<comment type="caution">
    <text evidence="1">The sequence shown here is derived from an EMBL/GenBank/DDBJ whole genome shotgun (WGS) entry which is preliminary data.</text>
</comment>
<evidence type="ECO:0000313" key="1">
    <source>
        <dbReference type="EMBL" id="CAG8724853.1"/>
    </source>
</evidence>
<accession>A0A9N9NDH1</accession>